<dbReference type="PANTHER" id="PTHR20371">
    <property type="entry name" value="ENOLASE-PHOSPHATASE E1"/>
    <property type="match status" value="1"/>
</dbReference>
<dbReference type="Proteomes" id="UP000572817">
    <property type="component" value="Unassembled WGS sequence"/>
</dbReference>
<comment type="caution">
    <text evidence="5">The sequence shown here is derived from an EMBL/GenBank/DDBJ whole genome shotgun (WGS) entry which is preliminary data.</text>
</comment>
<feature type="compositionally biased region" description="Basic and acidic residues" evidence="4">
    <location>
        <begin position="161"/>
        <end position="183"/>
    </location>
</feature>
<keyword evidence="1" id="KW-0028">Amino-acid biosynthesis</keyword>
<evidence type="ECO:0000256" key="1">
    <source>
        <dbReference type="ARBA" id="ARBA00022605"/>
    </source>
</evidence>
<feature type="region of interest" description="Disordered" evidence="4">
    <location>
        <begin position="148"/>
        <end position="214"/>
    </location>
</feature>
<proteinExistence type="predicted"/>
<dbReference type="PANTHER" id="PTHR20371:SF1">
    <property type="entry name" value="ENOLASE-PHOSPHATASE E1"/>
    <property type="match status" value="1"/>
</dbReference>
<organism evidence="5 6">
    <name type="scientific">Botryosphaeria dothidea</name>
    <dbReference type="NCBI Taxonomy" id="55169"/>
    <lineage>
        <taxon>Eukaryota</taxon>
        <taxon>Fungi</taxon>
        <taxon>Dikarya</taxon>
        <taxon>Ascomycota</taxon>
        <taxon>Pezizomycotina</taxon>
        <taxon>Dothideomycetes</taxon>
        <taxon>Dothideomycetes incertae sedis</taxon>
        <taxon>Botryosphaeriales</taxon>
        <taxon>Botryosphaeriaceae</taxon>
        <taxon>Botryosphaeria</taxon>
    </lineage>
</organism>
<dbReference type="GO" id="GO:0043874">
    <property type="term" value="F:acireductone synthase activity"/>
    <property type="evidence" value="ECO:0007669"/>
    <property type="project" value="InterPro"/>
</dbReference>
<dbReference type="SUPFAM" id="SSF56784">
    <property type="entry name" value="HAD-like"/>
    <property type="match status" value="1"/>
</dbReference>
<dbReference type="GO" id="GO:0000287">
    <property type="term" value="F:magnesium ion binding"/>
    <property type="evidence" value="ECO:0007669"/>
    <property type="project" value="InterPro"/>
</dbReference>
<dbReference type="AlphaFoldDB" id="A0A8H4J5R0"/>
<dbReference type="Gene3D" id="1.10.720.60">
    <property type="match status" value="1"/>
</dbReference>
<reference evidence="5" key="1">
    <citation type="submission" date="2020-04" db="EMBL/GenBank/DDBJ databases">
        <title>Genome Assembly and Annotation of Botryosphaeria dothidea sdau 11-99, a Latent Pathogen of Apple Fruit Ring Rot in China.</title>
        <authorList>
            <person name="Yu C."/>
            <person name="Diao Y."/>
            <person name="Lu Q."/>
            <person name="Zhao J."/>
            <person name="Cui S."/>
            <person name="Peng C."/>
            <person name="He B."/>
            <person name="Liu H."/>
        </authorList>
    </citation>
    <scope>NUCLEOTIDE SEQUENCE [LARGE SCALE GENOMIC DNA]</scope>
    <source>
        <strain evidence="5">Sdau11-99</strain>
    </source>
</reference>
<dbReference type="InterPro" id="IPR023943">
    <property type="entry name" value="Enolase-ppase_E1"/>
</dbReference>
<dbReference type="Gene3D" id="3.40.50.1000">
    <property type="entry name" value="HAD superfamily/HAD-like"/>
    <property type="match status" value="1"/>
</dbReference>
<sequence length="316" mass="35189">MADDLQHVNTVLLDIEGTVCSISFVRERLFPYAIEVLPETAEARWDDAEFKSYVEAFPELAQKSAKTFSDYAINLMKQDSKVPYLKKLQGYLWKNGWNTGAFFAPLYPDVLSELRQWHANGKQIAIFSSGSVDAQKLLFGHVGTAEDNGDLAASNEAVTESSEKKRKSDEATTEEPKADAKDEVEAEEPPVKKHKASEPAVDPPARLPGVQQKEHEIHRPYLGEDINDMIVDYFDTQNAGPKQEAASYEKIAKALGKPCNEILFLSDNVKEVKAALEAGMMSLVIDRPGNEPLSDDDRKAFTVHSKFNDIQLLDKA</sequence>
<dbReference type="NCBIfam" id="TIGR01691">
    <property type="entry name" value="enolase-ppase"/>
    <property type="match status" value="1"/>
</dbReference>
<evidence type="ECO:0000256" key="4">
    <source>
        <dbReference type="SAM" id="MobiDB-lite"/>
    </source>
</evidence>
<dbReference type="EMBL" id="WWBZ02000001">
    <property type="protein sequence ID" value="KAF4313716.1"/>
    <property type="molecule type" value="Genomic_DNA"/>
</dbReference>
<protein>
    <recommendedName>
        <fullName evidence="7">Enolase-phosphatase E1</fullName>
    </recommendedName>
</protein>
<keyword evidence="6" id="KW-1185">Reference proteome</keyword>
<evidence type="ECO:0000256" key="2">
    <source>
        <dbReference type="ARBA" id="ARBA00022801"/>
    </source>
</evidence>
<gene>
    <name evidence="5" type="ORF">GTA08_BOTSDO00777</name>
</gene>
<dbReference type="GO" id="GO:0019509">
    <property type="term" value="P:L-methionine salvage from methylthioadenosine"/>
    <property type="evidence" value="ECO:0007669"/>
    <property type="project" value="InterPro"/>
</dbReference>
<dbReference type="OrthoDB" id="272500at2759"/>
<dbReference type="InterPro" id="IPR036412">
    <property type="entry name" value="HAD-like_sf"/>
</dbReference>
<evidence type="ECO:0008006" key="7">
    <source>
        <dbReference type="Google" id="ProtNLM"/>
    </source>
</evidence>
<dbReference type="InterPro" id="IPR023214">
    <property type="entry name" value="HAD_sf"/>
</dbReference>
<name>A0A8H4J5R0_9PEZI</name>
<evidence type="ECO:0000256" key="3">
    <source>
        <dbReference type="ARBA" id="ARBA00023167"/>
    </source>
</evidence>
<accession>A0A8H4J5R0</accession>
<evidence type="ECO:0000313" key="5">
    <source>
        <dbReference type="EMBL" id="KAF4313716.1"/>
    </source>
</evidence>
<evidence type="ECO:0000313" key="6">
    <source>
        <dbReference type="Proteomes" id="UP000572817"/>
    </source>
</evidence>
<keyword evidence="3" id="KW-0486">Methionine biosynthesis</keyword>
<keyword evidence="2" id="KW-0378">Hydrolase</keyword>